<dbReference type="SUPFAM" id="SSF88713">
    <property type="entry name" value="Glycoside hydrolase/deacetylase"/>
    <property type="match status" value="1"/>
</dbReference>
<dbReference type="InterPro" id="IPR001000">
    <property type="entry name" value="GH10_dom"/>
</dbReference>
<sequence>MRIGFKKGISLVLAAALLVPLGWRAPLTQAAEAPDIPVLLYHVISDNPQGEYQFSTDQFEQQMKYLHDNGYTTLTADQYVDIVADGQAAPDHPILLTFDDATPDFISNALPILKKYDFNSVQFVVSDWIGGGYSMTKAQLQELANESSVSLENHSKTHNNDISQGGVWTNQITKDQALDEVAAASTFLQDITGKPSVLFAYPYGAYNQEAKDALKDSGIQVGFKAGPGDEGPYAMGRILIKNGDTLSTFASTIGGPAPADSDEPEGSEPSTPAGTVVLNQGFEDGQTGGWAKLSWGSNGETSVVSDLAAEGSKSLKFSNRADEKAIPALVLTDILKSEHQYDISLKVRLGSGSGQFHLGSKIDSTLLTNQYPWIVGNQTVTDTDWTTFAAKAYEIPADTKEVIIWVEPSENTLTSDIYIDEVVITDVTSGQSDPGEVDQTGITADFETDTQNFVARNGHETVELTTEDNHTPEGGQSLKVTTKGQYDGALVNAAGKMTKNNQYELSAWVKMAPGQSPTRLRISVQSGDSTFTNVSQNATVTDSDWVQLTGKYTLAVTPTVLNAYIETADNDGGDRTFYLDDFQLTYLGPVNAPPPVQQDIPSLQEVYKDDFLIGNAVSSTDFEGQRLELLKKHFNVVTAENAMKPEQVYNTNKQIDFTAADALVSQITAAGLKLHGHVLVWHQQTPEWLNTGEDGKPLTREQALANIRSHIETVIEHFGNKVISWDVVNEAMNDNPSDPTNWKAALRSSPWKAAIGDDYVEQAFLIAREVLDSHPDWDIKLYYNDYNEDNQNKATAIASMVQELNNKYASEHDGKLLIDGIGMQGHYNLNTRSENVEASLEKFIQLGVEVSISELDVTAGSDSKLTDKQANAQGYLYAQLMNIFKEHAEHISRVTWWGLNDSSSWRASQNPLLFDQNLQAKKAYYGVADPDKYMTEYTPETEEAREATASYGTPQIDGIVDDVWNQAAEIPVNRFQSAWQGASGVAKALWDDQNLYVLIQVADTQLDRTSANAWEQDSIEVFLDQNNAKTTSYQEDDGQYRVNYANETSFNPENIGKDFQSAAQMSGTNYTVEVKIPLKHVTPANDMKLGFDVQINDAKDGARQSTAAWNDLTGQGYQDTSVYGILSLMGKPAGGGNGGGDNGSGNGGHSGGGSTGGSGGNSANNQPAVPDNGADTTPLQVTLEGGLAKAALTADLLKQKLEQTASAADGVKTIVFEIPKQTGAQSYEIQWPVQGLQGQDNYKLLLKTEFAAFTLPSSMLGSAAENAEQASVRITKASPDNLNEAAHKQIGNRPLIDLSFALDGRVVPWNNPLTPITVNIPYTPAPEELNHPDQLVVLNVDEHGKATPVPSSRYDAADQGLEFKTTHFSIFGVAAVPNTFGDLQNVPWAQQAIGALYARGIAEGTAADRFSPSSRITRAAFISLLMNTLELKGTGSSAAVFYDVQNTAEYFGELAAAKELGIVTGNEDQLFLPNQPISRQDAMVMASRALKTAGRTTEDRSSLEVFADQASISDYAKASVSAMVGSGFVQGKGGSRIAPLDSLTRAEAAVILYRIWSK</sequence>
<feature type="compositionally biased region" description="Gly residues" evidence="13">
    <location>
        <begin position="1135"/>
        <end position="1160"/>
    </location>
</feature>
<feature type="signal peptide" evidence="14">
    <location>
        <begin position="1"/>
        <end position="30"/>
    </location>
</feature>
<evidence type="ECO:0000259" key="16">
    <source>
        <dbReference type="PROSITE" id="PS51677"/>
    </source>
</evidence>
<keyword evidence="7 12" id="KW-0378">Hydrolase</keyword>
<evidence type="ECO:0000256" key="5">
    <source>
        <dbReference type="ARBA" id="ARBA00022729"/>
    </source>
</evidence>
<feature type="chain" id="PRO_5008527565" description="Beta-xylanase" evidence="14">
    <location>
        <begin position="31"/>
        <end position="1558"/>
    </location>
</feature>
<dbReference type="PROSITE" id="PS51272">
    <property type="entry name" value="SLH"/>
    <property type="match status" value="3"/>
</dbReference>
<feature type="domain" description="SLH" evidence="15">
    <location>
        <begin position="1503"/>
        <end position="1558"/>
    </location>
</feature>
<dbReference type="PANTHER" id="PTHR31490">
    <property type="entry name" value="GLYCOSYL HYDROLASE"/>
    <property type="match status" value="1"/>
</dbReference>
<evidence type="ECO:0000256" key="13">
    <source>
        <dbReference type="SAM" id="MobiDB-lite"/>
    </source>
</evidence>
<dbReference type="SUPFAM" id="SSF49785">
    <property type="entry name" value="Galactose-binding domain-like"/>
    <property type="match status" value="2"/>
</dbReference>
<dbReference type="PROSITE" id="PS00591">
    <property type="entry name" value="GH10_1"/>
    <property type="match status" value="1"/>
</dbReference>
<protein>
    <recommendedName>
        <fullName evidence="12">Beta-xylanase</fullName>
        <ecNumber evidence="12">3.2.1.8</ecNumber>
    </recommendedName>
</protein>
<evidence type="ECO:0000256" key="12">
    <source>
        <dbReference type="RuleBase" id="RU361174"/>
    </source>
</evidence>
<dbReference type="InterPro" id="IPR001119">
    <property type="entry name" value="SLH_dom"/>
</dbReference>
<evidence type="ECO:0000259" key="15">
    <source>
        <dbReference type="PROSITE" id="PS51272"/>
    </source>
</evidence>
<keyword evidence="6" id="KW-0677">Repeat</keyword>
<evidence type="ECO:0000256" key="10">
    <source>
        <dbReference type="ARBA" id="ARBA00023326"/>
    </source>
</evidence>
<keyword evidence="8 12" id="KW-0119">Carbohydrate metabolism</keyword>
<dbReference type="InterPro" id="IPR008979">
    <property type="entry name" value="Galactose-bd-like_sf"/>
</dbReference>
<evidence type="ECO:0000256" key="7">
    <source>
        <dbReference type="ARBA" id="ARBA00022801"/>
    </source>
</evidence>
<evidence type="ECO:0000256" key="9">
    <source>
        <dbReference type="ARBA" id="ARBA00023295"/>
    </source>
</evidence>
<dbReference type="Gene3D" id="2.60.40.1190">
    <property type="match status" value="1"/>
</dbReference>
<dbReference type="Gene3D" id="3.20.20.370">
    <property type="entry name" value="Glycoside hydrolase/deacetylase"/>
    <property type="match status" value="1"/>
</dbReference>
<feature type="domain" description="GH10" evidence="17">
    <location>
        <begin position="597"/>
        <end position="930"/>
    </location>
</feature>
<feature type="active site" description="Nucleophile" evidence="11">
    <location>
        <position position="854"/>
    </location>
</feature>
<accession>A0A1B1N1I5</accession>
<feature type="region of interest" description="Disordered" evidence="13">
    <location>
        <begin position="250"/>
        <end position="273"/>
    </location>
</feature>
<dbReference type="Pfam" id="PF01522">
    <property type="entry name" value="Polysacc_deac_1"/>
    <property type="match status" value="1"/>
</dbReference>
<dbReference type="GO" id="GO:0016810">
    <property type="term" value="F:hydrolase activity, acting on carbon-nitrogen (but not peptide) bonds"/>
    <property type="evidence" value="ECO:0007669"/>
    <property type="project" value="InterPro"/>
</dbReference>
<dbReference type="Gene3D" id="3.20.20.80">
    <property type="entry name" value="Glycosidases"/>
    <property type="match status" value="1"/>
</dbReference>
<dbReference type="GO" id="GO:0030246">
    <property type="term" value="F:carbohydrate binding"/>
    <property type="evidence" value="ECO:0007669"/>
    <property type="project" value="InterPro"/>
</dbReference>
<evidence type="ECO:0000256" key="6">
    <source>
        <dbReference type="ARBA" id="ARBA00022737"/>
    </source>
</evidence>
<name>A0A1B1N1I5_9BACL</name>
<dbReference type="Proteomes" id="UP000092573">
    <property type="component" value="Chromosome"/>
</dbReference>
<dbReference type="OrthoDB" id="9809277at2"/>
<feature type="domain" description="SLH" evidence="15">
    <location>
        <begin position="1437"/>
        <end position="1500"/>
    </location>
</feature>
<feature type="domain" description="SLH" evidence="15">
    <location>
        <begin position="1376"/>
        <end position="1436"/>
    </location>
</feature>
<dbReference type="Pfam" id="PF02018">
    <property type="entry name" value="CBM_4_9"/>
    <property type="match status" value="2"/>
</dbReference>
<dbReference type="GO" id="GO:0031176">
    <property type="term" value="F:endo-1,4-beta-xylanase activity"/>
    <property type="evidence" value="ECO:0007669"/>
    <property type="project" value="UniProtKB-EC"/>
</dbReference>
<dbReference type="InterPro" id="IPR010502">
    <property type="entry name" value="Carb-bd_dom_fam9"/>
</dbReference>
<evidence type="ECO:0000256" key="3">
    <source>
        <dbReference type="ARBA" id="ARBA00007495"/>
    </source>
</evidence>
<dbReference type="InterPro" id="IPR031158">
    <property type="entry name" value="GH10_AS"/>
</dbReference>
<evidence type="ECO:0000256" key="8">
    <source>
        <dbReference type="ARBA" id="ARBA00023277"/>
    </source>
</evidence>
<comment type="catalytic activity">
    <reaction evidence="1 12">
        <text>Endohydrolysis of (1-&gt;4)-beta-D-xylosidic linkages in xylans.</text>
        <dbReference type="EC" id="3.2.1.8"/>
    </reaction>
</comment>
<dbReference type="EC" id="3.2.1.8" evidence="12"/>
<evidence type="ECO:0000313" key="18">
    <source>
        <dbReference type="EMBL" id="ANS75271.1"/>
    </source>
</evidence>
<dbReference type="PRINTS" id="PR00134">
    <property type="entry name" value="GLHYDRLASE10"/>
</dbReference>
<dbReference type="Pfam" id="PF00395">
    <property type="entry name" value="SLH"/>
    <property type="match status" value="3"/>
</dbReference>
<keyword evidence="5 14" id="KW-0732">Signal</keyword>
<gene>
    <name evidence="18" type="ORF">AWM70_12205</name>
</gene>
<dbReference type="CDD" id="cd00005">
    <property type="entry name" value="CBM9_like_1"/>
    <property type="match status" value="1"/>
</dbReference>
<dbReference type="Gene3D" id="2.60.120.260">
    <property type="entry name" value="Galactose-binding domain-like"/>
    <property type="match status" value="2"/>
</dbReference>
<evidence type="ECO:0000256" key="1">
    <source>
        <dbReference type="ARBA" id="ARBA00000681"/>
    </source>
</evidence>
<dbReference type="STRING" id="1462996.AWM70_12205"/>
<dbReference type="PANTHER" id="PTHR31490:SF90">
    <property type="entry name" value="ENDO-1,4-BETA-XYLANASE A"/>
    <property type="match status" value="1"/>
</dbReference>
<dbReference type="InterPro" id="IPR017853">
    <property type="entry name" value="GH"/>
</dbReference>
<organism evidence="18 19">
    <name type="scientific">Paenibacillus yonginensis</name>
    <dbReference type="NCBI Taxonomy" id="1462996"/>
    <lineage>
        <taxon>Bacteria</taxon>
        <taxon>Bacillati</taxon>
        <taxon>Bacillota</taxon>
        <taxon>Bacilli</taxon>
        <taxon>Bacillales</taxon>
        <taxon>Paenibacillaceae</taxon>
        <taxon>Paenibacillus</taxon>
    </lineage>
</organism>
<evidence type="ECO:0000256" key="11">
    <source>
        <dbReference type="PROSITE-ProRule" id="PRU10061"/>
    </source>
</evidence>
<evidence type="ECO:0000256" key="2">
    <source>
        <dbReference type="ARBA" id="ARBA00004851"/>
    </source>
</evidence>
<feature type="domain" description="NodB homology" evidence="16">
    <location>
        <begin position="92"/>
        <end position="344"/>
    </location>
</feature>
<evidence type="ECO:0000259" key="17">
    <source>
        <dbReference type="PROSITE" id="PS51760"/>
    </source>
</evidence>
<dbReference type="SUPFAM" id="SSF49344">
    <property type="entry name" value="CBD9-like"/>
    <property type="match status" value="1"/>
</dbReference>
<comment type="pathway">
    <text evidence="2">Glycan degradation; xylan degradation.</text>
</comment>
<dbReference type="InterPro" id="IPR003305">
    <property type="entry name" value="CenC_carb-bd"/>
</dbReference>
<evidence type="ECO:0000256" key="14">
    <source>
        <dbReference type="SAM" id="SignalP"/>
    </source>
</evidence>
<dbReference type="UniPathway" id="UPA00114"/>
<dbReference type="RefSeq" id="WP_068696738.1">
    <property type="nucleotide sequence ID" value="NZ_CP014167.1"/>
</dbReference>
<dbReference type="InterPro" id="IPR044846">
    <property type="entry name" value="GH10"/>
</dbReference>
<dbReference type="GO" id="GO:0045493">
    <property type="term" value="P:xylan catabolic process"/>
    <property type="evidence" value="ECO:0007669"/>
    <property type="project" value="UniProtKB-UniPathway"/>
</dbReference>
<dbReference type="PROSITE" id="PS51677">
    <property type="entry name" value="NODB"/>
    <property type="match status" value="1"/>
</dbReference>
<dbReference type="Pfam" id="PF00331">
    <property type="entry name" value="Glyco_hydro_10"/>
    <property type="match status" value="1"/>
</dbReference>
<dbReference type="SUPFAM" id="SSF51445">
    <property type="entry name" value="(Trans)glycosidases"/>
    <property type="match status" value="1"/>
</dbReference>
<dbReference type="InterPro" id="IPR002509">
    <property type="entry name" value="NODB_dom"/>
</dbReference>
<dbReference type="InterPro" id="IPR011330">
    <property type="entry name" value="Glyco_hydro/deAcase_b/a-brl"/>
</dbReference>
<evidence type="ECO:0000313" key="19">
    <source>
        <dbReference type="Proteomes" id="UP000092573"/>
    </source>
</evidence>
<dbReference type="EMBL" id="CP014167">
    <property type="protein sequence ID" value="ANS75271.1"/>
    <property type="molecule type" value="Genomic_DNA"/>
</dbReference>
<dbReference type="CDD" id="cd10918">
    <property type="entry name" value="CE4_NodB_like_5s_6s"/>
    <property type="match status" value="1"/>
</dbReference>
<dbReference type="SMART" id="SM00633">
    <property type="entry name" value="Glyco_10"/>
    <property type="match status" value="1"/>
</dbReference>
<evidence type="ECO:0000256" key="4">
    <source>
        <dbReference type="ARBA" id="ARBA00022651"/>
    </source>
</evidence>
<keyword evidence="10 12" id="KW-0624">Polysaccharide degradation</keyword>
<dbReference type="PROSITE" id="PS51760">
    <property type="entry name" value="GH10_2"/>
    <property type="match status" value="1"/>
</dbReference>
<reference evidence="18 19" key="1">
    <citation type="submission" date="2016-01" db="EMBL/GenBank/DDBJ databases">
        <title>Complete Genome Sequence of Paenibacillus yonginensis DCY84, a novel Plant Growth-Promoting Bacteria with Elicitation of Induced Systemic Resistance.</title>
        <authorList>
            <person name="Kim Y.J."/>
            <person name="Yang D.C."/>
            <person name="Sukweenadhi J."/>
        </authorList>
    </citation>
    <scope>NUCLEOTIDE SEQUENCE [LARGE SCALE GENOMIC DNA]</scope>
    <source>
        <strain evidence="18 19">DCY84</strain>
    </source>
</reference>
<dbReference type="KEGG" id="pyg:AWM70_12205"/>
<feature type="region of interest" description="Disordered" evidence="13">
    <location>
        <begin position="1135"/>
        <end position="1179"/>
    </location>
</feature>
<dbReference type="Pfam" id="PF06452">
    <property type="entry name" value="CBM9_1"/>
    <property type="match status" value="1"/>
</dbReference>
<keyword evidence="19" id="KW-1185">Reference proteome</keyword>
<comment type="similarity">
    <text evidence="3 12">Belongs to the glycosyl hydrolase 10 (cellulase F) family.</text>
</comment>
<keyword evidence="9 12" id="KW-0326">Glycosidase</keyword>
<proteinExistence type="inferred from homology"/>
<keyword evidence="4" id="KW-0858">Xylan degradation</keyword>